<gene>
    <name evidence="1" type="ORF">Kirov_191</name>
</gene>
<protein>
    <recommendedName>
        <fullName evidence="3">Phage protein</fullName>
    </recommendedName>
</protein>
<name>A0A7U3RZ25_9CAUD</name>
<evidence type="ECO:0000313" key="2">
    <source>
        <dbReference type="Proteomes" id="UP000594029"/>
    </source>
</evidence>
<evidence type="ECO:0000313" key="1">
    <source>
        <dbReference type="EMBL" id="QOV08390.1"/>
    </source>
</evidence>
<proteinExistence type="predicted"/>
<dbReference type="EMBL" id="MW084976">
    <property type="protein sequence ID" value="QOV08390.1"/>
    <property type="molecule type" value="Genomic_DNA"/>
</dbReference>
<keyword evidence="2" id="KW-1185">Reference proteome</keyword>
<dbReference type="Proteomes" id="UP000594029">
    <property type="component" value="Segment"/>
</dbReference>
<reference evidence="1 2" key="1">
    <citation type="submission" date="2020-10" db="EMBL/GenBank/DDBJ databases">
        <authorList>
            <person name="Kazantseva O.A."/>
            <person name="Piligrimova E.G."/>
            <person name="Shadrin A.M."/>
        </authorList>
    </citation>
    <scope>NUCLEOTIDE SEQUENCE [LARGE SCALE GENOMIC DNA]</scope>
</reference>
<accession>A0A7U3RZ25</accession>
<evidence type="ECO:0008006" key="3">
    <source>
        <dbReference type="Google" id="ProtNLM"/>
    </source>
</evidence>
<sequence length="78" mass="9002">MENQIRAYVREELAKLSSENRVVNLTGVYPSLLEIMIDGFDWSEADTNGWQLDYWLETDKYEISGCAYYGKATIELKG</sequence>
<organism evidence="1 2">
    <name type="scientific">Bacillus phage Kirov</name>
    <dbReference type="NCBI Taxonomy" id="2783539"/>
    <lineage>
        <taxon>Viruses</taxon>
        <taxon>Duplodnaviria</taxon>
        <taxon>Heunggongvirae</taxon>
        <taxon>Uroviricota</taxon>
        <taxon>Caudoviricetes</taxon>
        <taxon>Andregratiavirinae</taxon>
        <taxon>Kirovvirus</taxon>
        <taxon>Kirovvirus kirov</taxon>
    </lineage>
</organism>